<keyword evidence="4" id="KW-1185">Reference proteome</keyword>
<dbReference type="OrthoDB" id="5393654at2759"/>
<dbReference type="OMA" id="ACHRDSH"/>
<dbReference type="VEuPathDB" id="FungiDB:MAPG_11673"/>
<name>A0A0C4EFW4_MAGP6</name>
<reference evidence="3" key="4">
    <citation type="journal article" date="2015" name="G3 (Bethesda)">
        <title>Genome sequences of three phytopathogenic species of the Magnaporthaceae family of fungi.</title>
        <authorList>
            <person name="Okagaki L.H."/>
            <person name="Nunes C.C."/>
            <person name="Sailsbery J."/>
            <person name="Clay B."/>
            <person name="Brown D."/>
            <person name="John T."/>
            <person name="Oh Y."/>
            <person name="Young N."/>
            <person name="Fitzgerald M."/>
            <person name="Haas B.J."/>
            <person name="Zeng Q."/>
            <person name="Young S."/>
            <person name="Adiconis X."/>
            <person name="Fan L."/>
            <person name="Levin J.Z."/>
            <person name="Mitchell T.K."/>
            <person name="Okubara P.A."/>
            <person name="Farman M.L."/>
            <person name="Kohn L.M."/>
            <person name="Birren B."/>
            <person name="Ma L.-J."/>
            <person name="Dean R.A."/>
        </authorList>
    </citation>
    <scope>NUCLEOTIDE SEQUENCE</scope>
    <source>
        <strain evidence="3">ATCC 64411 / 73-15</strain>
    </source>
</reference>
<accession>A0A0C4EFW4</accession>
<dbReference type="PANTHER" id="PTHR35179:SF2">
    <property type="entry name" value="START DOMAIN-CONTAINING PROTEIN"/>
    <property type="match status" value="1"/>
</dbReference>
<dbReference type="AlphaFoldDB" id="A0A0C4EFW4"/>
<evidence type="ECO:0000313" key="3">
    <source>
        <dbReference type="EnsemblFungi" id="MAPG_11673T0"/>
    </source>
</evidence>
<gene>
    <name evidence="2" type="ORF">MAPG_11673</name>
</gene>
<sequence length="569" mass="62490">MSHGKQNLSNWRARQAVIESKTPCSRLCHDQKCLKPPGQCGRSHDERVVAAWKAGKGKGPCPHQEEGCWNAPNYLCLYPHTHDEIFPEVPRLAKALEDLEEISAVNMDALTSQDDARISNLMGLSSFNTLDKADEIAIPGAPAFFNPPKISIKIAADNRNKVLQKPPEHTHSLDALVTSVETMTDGSALRSADIVASCGALRKIFDFMRSAYKEPGSTLEGNPISPKWLPHRLDLQWREPGTLYLSPWANDPRFRHSWGMGQGFERMVSKFDQSDPVISRSSSHHQVVSYNLGGLRCVVQAEADAYSCDCGHLPEKRPQEVLPSDPFELPRPSSARGCSARRASTPSPVIAPTPSPKTGRGKGKGRRPSSRRSALIIDFNLLQMDDAGDTGSECSLPSEPGFPPTPDSAAIQTSRNSRLIVHKTGDTQPPIPISCLLEIKTRNYDSIITIESWAAQLYFAGRRQLFSARHYRGDFHPSGGCMVPGLDTWLEEWAGRDSIKAAMSRTVALLQTIREKLTQLADAGDISLGPEGNGLSLLLGYEDEKEGEGGGKVPFARLYLRNDGMRLVP</sequence>
<evidence type="ECO:0000313" key="4">
    <source>
        <dbReference type="Proteomes" id="UP000011715"/>
    </source>
</evidence>
<dbReference type="EMBL" id="ADBL01002879">
    <property type="status" value="NOT_ANNOTATED_CDS"/>
    <property type="molecule type" value="Genomic_DNA"/>
</dbReference>
<dbReference type="eggNOG" id="ENOG502RJIJ">
    <property type="taxonomic scope" value="Eukaryota"/>
</dbReference>
<protein>
    <submittedName>
        <fullName evidence="2 3">Uncharacterized protein</fullName>
    </submittedName>
</protein>
<dbReference type="Proteomes" id="UP000011715">
    <property type="component" value="Unassembled WGS sequence"/>
</dbReference>
<dbReference type="EMBL" id="GL876984">
    <property type="protein sequence ID" value="KLU92686.1"/>
    <property type="molecule type" value="Genomic_DNA"/>
</dbReference>
<reference evidence="3" key="5">
    <citation type="submission" date="2015-06" db="UniProtKB">
        <authorList>
            <consortium name="EnsemblFungi"/>
        </authorList>
    </citation>
    <scope>IDENTIFICATION</scope>
    <source>
        <strain evidence="3">ATCC 64411</strain>
    </source>
</reference>
<dbReference type="PANTHER" id="PTHR35179">
    <property type="entry name" value="PROTEIN CBG02620"/>
    <property type="match status" value="1"/>
</dbReference>
<reference evidence="4" key="1">
    <citation type="submission" date="2010-05" db="EMBL/GenBank/DDBJ databases">
        <title>The genome sequence of Magnaporthe poae strain ATCC 64411.</title>
        <authorList>
            <person name="Ma L.-J."/>
            <person name="Dead R."/>
            <person name="Young S."/>
            <person name="Zeng Q."/>
            <person name="Koehrsen M."/>
            <person name="Alvarado L."/>
            <person name="Berlin A."/>
            <person name="Chapman S.B."/>
            <person name="Chen Z."/>
            <person name="Freedman E."/>
            <person name="Gellesch M."/>
            <person name="Goldberg J."/>
            <person name="Griggs A."/>
            <person name="Gujja S."/>
            <person name="Heilman E.R."/>
            <person name="Heiman D."/>
            <person name="Hepburn T."/>
            <person name="Howarth C."/>
            <person name="Jen D."/>
            <person name="Larson L."/>
            <person name="Mehta T."/>
            <person name="Neiman D."/>
            <person name="Pearson M."/>
            <person name="Roberts A."/>
            <person name="Saif S."/>
            <person name="Shea T."/>
            <person name="Shenoy N."/>
            <person name="Sisk P."/>
            <person name="Stolte C."/>
            <person name="Sykes S."/>
            <person name="Walk T."/>
            <person name="White J."/>
            <person name="Yandava C."/>
            <person name="Haas B."/>
            <person name="Nusbaum C."/>
            <person name="Birren B."/>
        </authorList>
    </citation>
    <scope>NUCLEOTIDE SEQUENCE [LARGE SCALE GENOMIC DNA]</scope>
    <source>
        <strain evidence="4">ATCC 64411 / 73-15</strain>
    </source>
</reference>
<proteinExistence type="predicted"/>
<dbReference type="EnsemblFungi" id="MAPG_11673T0">
    <property type="protein sequence ID" value="MAPG_11673T0"/>
    <property type="gene ID" value="MAPG_11673"/>
</dbReference>
<reference evidence="2" key="2">
    <citation type="submission" date="2010-05" db="EMBL/GenBank/DDBJ databases">
        <title>The Genome Sequence of Magnaporthe poae strain ATCC 64411.</title>
        <authorList>
            <consortium name="The Broad Institute Genome Sequencing Platform"/>
            <consortium name="Broad Institute Genome Sequencing Center for Infectious Disease"/>
            <person name="Ma L.-J."/>
            <person name="Dead R."/>
            <person name="Young S."/>
            <person name="Zeng Q."/>
            <person name="Koehrsen M."/>
            <person name="Alvarado L."/>
            <person name="Berlin A."/>
            <person name="Chapman S.B."/>
            <person name="Chen Z."/>
            <person name="Freedman E."/>
            <person name="Gellesch M."/>
            <person name="Goldberg J."/>
            <person name="Griggs A."/>
            <person name="Gujja S."/>
            <person name="Heilman E.R."/>
            <person name="Heiman D."/>
            <person name="Hepburn T."/>
            <person name="Howarth C."/>
            <person name="Jen D."/>
            <person name="Larson L."/>
            <person name="Mehta T."/>
            <person name="Neiman D."/>
            <person name="Pearson M."/>
            <person name="Roberts A."/>
            <person name="Saif S."/>
            <person name="Shea T."/>
            <person name="Shenoy N."/>
            <person name="Sisk P."/>
            <person name="Stolte C."/>
            <person name="Sykes S."/>
            <person name="Walk T."/>
            <person name="White J."/>
            <person name="Yandava C."/>
            <person name="Haas B."/>
            <person name="Nusbaum C."/>
            <person name="Birren B."/>
        </authorList>
    </citation>
    <scope>NUCLEOTIDE SEQUENCE</scope>
    <source>
        <strain evidence="2">ATCC 64411</strain>
    </source>
</reference>
<organism evidence="3 4">
    <name type="scientific">Magnaporthiopsis poae (strain ATCC 64411 / 73-15)</name>
    <name type="common">Kentucky bluegrass fungus</name>
    <name type="synonym">Magnaporthe poae</name>
    <dbReference type="NCBI Taxonomy" id="644358"/>
    <lineage>
        <taxon>Eukaryota</taxon>
        <taxon>Fungi</taxon>
        <taxon>Dikarya</taxon>
        <taxon>Ascomycota</taxon>
        <taxon>Pezizomycotina</taxon>
        <taxon>Sordariomycetes</taxon>
        <taxon>Sordariomycetidae</taxon>
        <taxon>Magnaporthales</taxon>
        <taxon>Magnaporthaceae</taxon>
        <taxon>Magnaporthiopsis</taxon>
    </lineage>
</organism>
<feature type="compositionally biased region" description="Basic residues" evidence="1">
    <location>
        <begin position="359"/>
        <end position="370"/>
    </location>
</feature>
<evidence type="ECO:0000313" key="2">
    <source>
        <dbReference type="EMBL" id="KLU92686.1"/>
    </source>
</evidence>
<feature type="region of interest" description="Disordered" evidence="1">
    <location>
        <begin position="319"/>
        <end position="370"/>
    </location>
</feature>
<feature type="compositionally biased region" description="Low complexity" evidence="1">
    <location>
        <begin position="331"/>
        <end position="344"/>
    </location>
</feature>
<reference evidence="2" key="3">
    <citation type="submission" date="2011-03" db="EMBL/GenBank/DDBJ databases">
        <title>Annotation of Magnaporthe poae ATCC 64411.</title>
        <authorList>
            <person name="Ma L.-J."/>
            <person name="Dead R."/>
            <person name="Young S.K."/>
            <person name="Zeng Q."/>
            <person name="Gargeya S."/>
            <person name="Fitzgerald M."/>
            <person name="Haas B."/>
            <person name="Abouelleil A."/>
            <person name="Alvarado L."/>
            <person name="Arachchi H.M."/>
            <person name="Berlin A."/>
            <person name="Brown A."/>
            <person name="Chapman S.B."/>
            <person name="Chen Z."/>
            <person name="Dunbar C."/>
            <person name="Freedman E."/>
            <person name="Gearin G."/>
            <person name="Gellesch M."/>
            <person name="Goldberg J."/>
            <person name="Griggs A."/>
            <person name="Gujja S."/>
            <person name="Heiman D."/>
            <person name="Howarth C."/>
            <person name="Larson L."/>
            <person name="Lui A."/>
            <person name="MacDonald P.J.P."/>
            <person name="Mehta T."/>
            <person name="Montmayeur A."/>
            <person name="Murphy C."/>
            <person name="Neiman D."/>
            <person name="Pearson M."/>
            <person name="Priest M."/>
            <person name="Roberts A."/>
            <person name="Saif S."/>
            <person name="Shea T."/>
            <person name="Shenoy N."/>
            <person name="Sisk P."/>
            <person name="Stolte C."/>
            <person name="Sykes S."/>
            <person name="Yandava C."/>
            <person name="Wortman J."/>
            <person name="Nusbaum C."/>
            <person name="Birren B."/>
        </authorList>
    </citation>
    <scope>NUCLEOTIDE SEQUENCE</scope>
    <source>
        <strain evidence="2">ATCC 64411</strain>
    </source>
</reference>
<dbReference type="STRING" id="644358.A0A0C4EFW4"/>
<feature type="region of interest" description="Disordered" evidence="1">
    <location>
        <begin position="388"/>
        <end position="410"/>
    </location>
</feature>
<evidence type="ECO:0000256" key="1">
    <source>
        <dbReference type="SAM" id="MobiDB-lite"/>
    </source>
</evidence>